<dbReference type="InterPro" id="IPR011990">
    <property type="entry name" value="TPR-like_helical_dom_sf"/>
</dbReference>
<protein>
    <submittedName>
        <fullName evidence="1">OmpA family protein</fullName>
    </submittedName>
</protein>
<dbReference type="Proteomes" id="UP001595526">
    <property type="component" value="Unassembled WGS sequence"/>
</dbReference>
<comment type="caution">
    <text evidence="1">The sequence shown here is derived from an EMBL/GenBank/DDBJ whole genome shotgun (WGS) entry which is preliminary data.</text>
</comment>
<accession>A0ABV7JIT5</accession>
<name>A0ABV7JIT5_9SPHI</name>
<keyword evidence="2" id="KW-1185">Reference proteome</keyword>
<dbReference type="SUPFAM" id="SSF48452">
    <property type="entry name" value="TPR-like"/>
    <property type="match status" value="1"/>
</dbReference>
<dbReference type="EMBL" id="JBHRTA010000001">
    <property type="protein sequence ID" value="MFC3195981.1"/>
    <property type="molecule type" value="Genomic_DNA"/>
</dbReference>
<reference evidence="2" key="1">
    <citation type="journal article" date="2019" name="Int. J. Syst. Evol. Microbiol.">
        <title>The Global Catalogue of Microorganisms (GCM) 10K type strain sequencing project: providing services to taxonomists for standard genome sequencing and annotation.</title>
        <authorList>
            <consortium name="The Broad Institute Genomics Platform"/>
            <consortium name="The Broad Institute Genome Sequencing Center for Infectious Disease"/>
            <person name="Wu L."/>
            <person name="Ma J."/>
        </authorList>
    </citation>
    <scope>NUCLEOTIDE SEQUENCE [LARGE SCALE GENOMIC DNA]</scope>
    <source>
        <strain evidence="2">KCTC 52416</strain>
    </source>
</reference>
<feature type="non-terminal residue" evidence="1">
    <location>
        <position position="144"/>
    </location>
</feature>
<evidence type="ECO:0000313" key="1">
    <source>
        <dbReference type="EMBL" id="MFC3195981.1"/>
    </source>
</evidence>
<gene>
    <name evidence="1" type="ORF">ACFOET_00010</name>
</gene>
<evidence type="ECO:0000313" key="2">
    <source>
        <dbReference type="Proteomes" id="UP001595526"/>
    </source>
</evidence>
<sequence length="144" mass="16241">MKNMLIEKLHHYGVALLLTAFSTMSLPVPAVYGQEQVGLRERAEELYGRFEYANAAALYAKLADSRKPRLSDLERLAACYVRMNDYESAENWYARVVAHEGSDAGNLLRYGEVLKMNGRYAEAKKQLEAYASATGDRDRVSVEI</sequence>
<organism evidence="1 2">
    <name type="scientific">Parapedobacter deserti</name>
    <dbReference type="NCBI Taxonomy" id="1912957"/>
    <lineage>
        <taxon>Bacteria</taxon>
        <taxon>Pseudomonadati</taxon>
        <taxon>Bacteroidota</taxon>
        <taxon>Sphingobacteriia</taxon>
        <taxon>Sphingobacteriales</taxon>
        <taxon>Sphingobacteriaceae</taxon>
        <taxon>Parapedobacter</taxon>
    </lineage>
</organism>
<dbReference type="Gene3D" id="1.25.40.10">
    <property type="entry name" value="Tetratricopeptide repeat domain"/>
    <property type="match status" value="1"/>
</dbReference>
<proteinExistence type="predicted"/>